<keyword evidence="3" id="KW-0645">Protease</keyword>
<name>A0A5B8LIG9_9SPHN</name>
<dbReference type="RefSeq" id="WP_146572130.1">
    <property type="nucleotide sequence ID" value="NZ_CP042306.1"/>
</dbReference>
<dbReference type="InterPro" id="IPR013426">
    <property type="entry name" value="EpsH-like"/>
</dbReference>
<dbReference type="Proteomes" id="UP000315673">
    <property type="component" value="Chromosome"/>
</dbReference>
<feature type="transmembrane region" description="Helical" evidence="8">
    <location>
        <begin position="190"/>
        <end position="210"/>
    </location>
</feature>
<evidence type="ECO:0000256" key="5">
    <source>
        <dbReference type="ARBA" id="ARBA00022801"/>
    </source>
</evidence>
<feature type="transmembrane region" description="Helical" evidence="8">
    <location>
        <begin position="47"/>
        <end position="66"/>
    </location>
</feature>
<gene>
    <name evidence="9" type="primary">xrt</name>
    <name evidence="9" type="ORF">FPZ24_11560</name>
</gene>
<keyword evidence="5 9" id="KW-0378">Hydrolase</keyword>
<feature type="transmembrane region" description="Helical" evidence="8">
    <location>
        <begin position="78"/>
        <end position="95"/>
    </location>
</feature>
<dbReference type="EC" id="3.4.22.-" evidence="9"/>
<protein>
    <submittedName>
        <fullName evidence="9">Exosortase</fullName>
        <ecNumber evidence="9">3.4.22.-</ecNumber>
    </submittedName>
</protein>
<dbReference type="NCBIfam" id="TIGR02602">
    <property type="entry name" value="8TM_EpsH"/>
    <property type="match status" value="1"/>
</dbReference>
<sequence>MTDDVHNAPERAAVIVDSVDGTVTSAPGGSTVAIAPRGPGLWSGPTLLAALVLAAGAVAIALPTMLMVARESWSTEQGAHGPIVLLTGVWLLYHAWKDVGPIAPPPWWRPVVLMVPLLALYVVARISQIVEIEGYVMYAVLLTGAYAIVGGAVLRRLAFPLFYMAFVFPPPDTVVYALTLPMKIAITETAVWLLSLFGYPIGYTGVSIQIGQYQLLVAAACAGLNSIISLSVLATFYIYVRHAGNLARAAVLALFIIPVAMAANFVRVLILILLTYYAGEAAAQGFLHNFAGLTMFAAALLILFGIDSAVGPILGRIKSENNPAPVDAGGAAV</sequence>
<dbReference type="InterPro" id="IPR026392">
    <property type="entry name" value="Exo/Archaeosortase_dom"/>
</dbReference>
<feature type="transmembrane region" description="Helical" evidence="8">
    <location>
        <begin position="290"/>
        <end position="310"/>
    </location>
</feature>
<dbReference type="NCBIfam" id="NF035943">
    <property type="entry name" value="exosort_XrtV"/>
    <property type="match status" value="1"/>
</dbReference>
<organism evidence="9 10">
    <name type="scientific">Sphingomonas panacisoli</name>
    <dbReference type="NCBI Taxonomy" id="1813879"/>
    <lineage>
        <taxon>Bacteria</taxon>
        <taxon>Pseudomonadati</taxon>
        <taxon>Pseudomonadota</taxon>
        <taxon>Alphaproteobacteria</taxon>
        <taxon>Sphingomonadales</taxon>
        <taxon>Sphingomonadaceae</taxon>
        <taxon>Sphingomonas</taxon>
    </lineage>
</organism>
<evidence type="ECO:0000256" key="6">
    <source>
        <dbReference type="ARBA" id="ARBA00022989"/>
    </source>
</evidence>
<feature type="transmembrane region" description="Helical" evidence="8">
    <location>
        <begin position="160"/>
        <end position="178"/>
    </location>
</feature>
<keyword evidence="2" id="KW-1003">Cell membrane</keyword>
<evidence type="ECO:0000256" key="1">
    <source>
        <dbReference type="ARBA" id="ARBA00004651"/>
    </source>
</evidence>
<dbReference type="EMBL" id="CP042306">
    <property type="protein sequence ID" value="QDZ08038.1"/>
    <property type="molecule type" value="Genomic_DNA"/>
</dbReference>
<feature type="transmembrane region" description="Helical" evidence="8">
    <location>
        <begin position="135"/>
        <end position="154"/>
    </location>
</feature>
<dbReference type="OrthoDB" id="9797363at2"/>
<evidence type="ECO:0000256" key="2">
    <source>
        <dbReference type="ARBA" id="ARBA00022475"/>
    </source>
</evidence>
<accession>A0A5B8LIG9</accession>
<evidence type="ECO:0000256" key="3">
    <source>
        <dbReference type="ARBA" id="ARBA00022670"/>
    </source>
</evidence>
<evidence type="ECO:0000313" key="10">
    <source>
        <dbReference type="Proteomes" id="UP000315673"/>
    </source>
</evidence>
<keyword evidence="4 8" id="KW-0812">Transmembrane</keyword>
<dbReference type="GO" id="GO:0008233">
    <property type="term" value="F:peptidase activity"/>
    <property type="evidence" value="ECO:0007669"/>
    <property type="project" value="UniProtKB-KW"/>
</dbReference>
<dbReference type="InterPro" id="IPR019127">
    <property type="entry name" value="Exosortase"/>
</dbReference>
<dbReference type="AlphaFoldDB" id="A0A5B8LIG9"/>
<keyword evidence="7 8" id="KW-0472">Membrane</keyword>
<evidence type="ECO:0000313" key="9">
    <source>
        <dbReference type="EMBL" id="QDZ08038.1"/>
    </source>
</evidence>
<keyword evidence="6 8" id="KW-1133">Transmembrane helix</keyword>
<dbReference type="GO" id="GO:0006508">
    <property type="term" value="P:proteolysis"/>
    <property type="evidence" value="ECO:0007669"/>
    <property type="project" value="UniProtKB-KW"/>
</dbReference>
<dbReference type="Pfam" id="PF09721">
    <property type="entry name" value="Exosortase_EpsH"/>
    <property type="match status" value="1"/>
</dbReference>
<dbReference type="KEGG" id="spai:FPZ24_11560"/>
<feature type="transmembrane region" description="Helical" evidence="8">
    <location>
        <begin position="107"/>
        <end position="123"/>
    </location>
</feature>
<comment type="subcellular location">
    <subcellularLocation>
        <location evidence="1">Cell membrane</location>
        <topology evidence="1">Multi-pass membrane protein</topology>
    </subcellularLocation>
</comment>
<dbReference type="NCBIfam" id="TIGR04178">
    <property type="entry name" value="exo_archaeo"/>
    <property type="match status" value="1"/>
</dbReference>
<proteinExistence type="predicted"/>
<reference evidence="9 10" key="1">
    <citation type="submission" date="2019-07" db="EMBL/GenBank/DDBJ databases">
        <title>Full genome sequence of Sphingomonas sp. 4R-6-7(HKS19).</title>
        <authorList>
            <person name="Im W.-T."/>
        </authorList>
    </citation>
    <scope>NUCLEOTIDE SEQUENCE [LARGE SCALE GENOMIC DNA]</scope>
    <source>
        <strain evidence="9 10">HKS19</strain>
    </source>
</reference>
<feature type="transmembrane region" description="Helical" evidence="8">
    <location>
        <begin position="216"/>
        <end position="240"/>
    </location>
</feature>
<keyword evidence="10" id="KW-1185">Reference proteome</keyword>
<dbReference type="GO" id="GO:0005886">
    <property type="term" value="C:plasma membrane"/>
    <property type="evidence" value="ECO:0007669"/>
    <property type="project" value="UniProtKB-SubCell"/>
</dbReference>
<evidence type="ECO:0000256" key="8">
    <source>
        <dbReference type="SAM" id="Phobius"/>
    </source>
</evidence>
<feature type="transmembrane region" description="Helical" evidence="8">
    <location>
        <begin position="252"/>
        <end position="278"/>
    </location>
</feature>
<evidence type="ECO:0000256" key="7">
    <source>
        <dbReference type="ARBA" id="ARBA00023136"/>
    </source>
</evidence>
<evidence type="ECO:0000256" key="4">
    <source>
        <dbReference type="ARBA" id="ARBA00022692"/>
    </source>
</evidence>